<organism evidence="1 2">
    <name type="scientific">Noviherbaspirillum album</name>
    <dbReference type="NCBI Taxonomy" id="3080276"/>
    <lineage>
        <taxon>Bacteria</taxon>
        <taxon>Pseudomonadati</taxon>
        <taxon>Pseudomonadota</taxon>
        <taxon>Betaproteobacteria</taxon>
        <taxon>Burkholderiales</taxon>
        <taxon>Oxalobacteraceae</taxon>
        <taxon>Noviherbaspirillum</taxon>
    </lineage>
</organism>
<protein>
    <recommendedName>
        <fullName evidence="3">SnoaL-like domain-containing protein</fullName>
    </recommendedName>
</protein>
<comment type="caution">
    <text evidence="1">The sequence shown here is derived from an EMBL/GenBank/DDBJ whole genome shotgun (WGS) entry which is preliminary data.</text>
</comment>
<reference evidence="1 2" key="1">
    <citation type="submission" date="2023-10" db="EMBL/GenBank/DDBJ databases">
        <title>Noviherbaspirillum sp. CPCC 100848 genome assembly.</title>
        <authorList>
            <person name="Li X.Y."/>
            <person name="Fang X.M."/>
        </authorList>
    </citation>
    <scope>NUCLEOTIDE SEQUENCE [LARGE SCALE GENOMIC DNA]</scope>
    <source>
        <strain evidence="1 2">CPCC 100848</strain>
    </source>
</reference>
<sequence>MPANAAKKAIRYLDRDIAAAVDRSEKGSTAREQANLEGPSHIGAIMVSAEETSGSDSLSFHAYLELYDEVEHQYEAEVAGTCVRLLAPEGAWRLTHLRVLDSGALPKGG</sequence>
<gene>
    <name evidence="1" type="ORF">RY831_25725</name>
</gene>
<name>A0ABU6JGG6_9BURK</name>
<dbReference type="EMBL" id="JAWIIV010000032">
    <property type="protein sequence ID" value="MEC4722571.1"/>
    <property type="molecule type" value="Genomic_DNA"/>
</dbReference>
<keyword evidence="2" id="KW-1185">Reference proteome</keyword>
<evidence type="ECO:0008006" key="3">
    <source>
        <dbReference type="Google" id="ProtNLM"/>
    </source>
</evidence>
<proteinExistence type="predicted"/>
<dbReference type="Proteomes" id="UP001352263">
    <property type="component" value="Unassembled WGS sequence"/>
</dbReference>
<evidence type="ECO:0000313" key="2">
    <source>
        <dbReference type="Proteomes" id="UP001352263"/>
    </source>
</evidence>
<accession>A0ABU6JGG6</accession>
<evidence type="ECO:0000313" key="1">
    <source>
        <dbReference type="EMBL" id="MEC4722571.1"/>
    </source>
</evidence>